<feature type="region of interest" description="Disordered" evidence="1">
    <location>
        <begin position="39"/>
        <end position="64"/>
    </location>
</feature>
<dbReference type="AlphaFoldDB" id="A0A1I8FSX9"/>
<dbReference type="Proteomes" id="UP000095280">
    <property type="component" value="Unplaced"/>
</dbReference>
<sequence length="1046" mass="111670">AAYSTASLLQVGLLSASSSCSYSAASGAQPGRLFSASSFEPRAQPADSVGAGPRDSRSSRQAAAVSRAASPLRFRFSTTMRISSATRADTACCRFRRPSALARPAAAVTEDKTSAAAAECTHRQSCPVVLQRPRPNYEGTGGSTASAGRSCCWRSLTCSSAAAAVRLPSWPLAVVLPVSACPKPVSATECGGRRPPAVQRRDLQGGTQTGLSCRRRADPAVPAGRASLSPQLYTELSLQCRLALLQAGRAAPRPTLPCLSAAGLSSADEPPRRAGSLAGFVRAAALPPLGDWTALEIRRAAQTPTSPPMPPGQRRLGSPEAAAVAVVVVRRRSSRWRQQPCNCRPAESTEVWLRLNICDNIAGDFLSTVRAAPIAHFSLPSCRFLSMDGALEATDCCWATSSAGQARACRGASLLTVAAADRRLAAPGRGAAAPAEAADGAAAACCGCCLPTTRRPPARVWPAAVSEAGQRQRADNVYGNHGRLPSRPGRDGRPRTRPYPASSAFFLWLLTQRQAVARRKHDLQIRLRPRSCTGAAPPWRGSVSPRPRQGPEPMLYTLPHSVNRRNGALAAGHGIDAEACGGEREAECSPIRPGGQAASRASTSACRLSAPGGRLRSTSALTEQQQRRKSARGVNGSRLGRSAGRDAASLRASISEQAASIFAMYFDSAGGGGSGGGGGAGGADRLPLLNPGVLRVLELDQFYGRFKQSQGYRSLLEEMDLLREDTAKSTRHWPIKRLEDAASPMEEYEVQYSAKIMRHELIKADGDKYTSYVIHVCKVCDSSHTYEWNVYRRYSEFDELRSALVEACEPLGHLNFPAKNSFRNNMNPNLISQRQAELDLFLQQALTFNYSASERYLCARSMLYKFLAPGSLSPSAFASGPGGFGVSGAFGGAGGGATLPAPLRMMRQGSQDIIDGVKRNLLLRVARPAAGAAAFAQSASTLGAAARGAARHRFGSGRQRRGRRPRECAAAHPPTVMDEIFDVRERNKLIRKGITAVLSKLVRALLGDRVNRRIVQFARVLTSADRVAYYLQSFRDSFWPQVSPLP</sequence>
<feature type="region of interest" description="Disordered" evidence="1">
    <location>
        <begin position="476"/>
        <end position="497"/>
    </location>
</feature>
<dbReference type="Gene3D" id="3.30.1520.10">
    <property type="entry name" value="Phox-like domain"/>
    <property type="match status" value="1"/>
</dbReference>
<feature type="domain" description="PX" evidence="2">
    <location>
        <begin position="750"/>
        <end position="874"/>
    </location>
</feature>
<accession>A0A1I8FSX9</accession>
<organism evidence="3 4">
    <name type="scientific">Macrostomum lignano</name>
    <dbReference type="NCBI Taxonomy" id="282301"/>
    <lineage>
        <taxon>Eukaryota</taxon>
        <taxon>Metazoa</taxon>
        <taxon>Spiralia</taxon>
        <taxon>Lophotrochozoa</taxon>
        <taxon>Platyhelminthes</taxon>
        <taxon>Rhabditophora</taxon>
        <taxon>Macrostomorpha</taxon>
        <taxon>Macrostomida</taxon>
        <taxon>Macrostomidae</taxon>
        <taxon>Macrostomum</taxon>
    </lineage>
</organism>
<dbReference type="PANTHER" id="PTHR22775">
    <property type="entry name" value="SORTING NEXIN"/>
    <property type="match status" value="1"/>
</dbReference>
<feature type="region of interest" description="Disordered" evidence="1">
    <location>
        <begin position="191"/>
        <end position="224"/>
    </location>
</feature>
<dbReference type="SUPFAM" id="SSF64268">
    <property type="entry name" value="PX domain"/>
    <property type="match status" value="1"/>
</dbReference>
<dbReference type="PROSITE" id="PS50195">
    <property type="entry name" value="PX"/>
    <property type="match status" value="1"/>
</dbReference>
<evidence type="ECO:0000313" key="4">
    <source>
        <dbReference type="WBParaSite" id="maker-unitig_5051-snap-gene-0.2-mRNA-1"/>
    </source>
</evidence>
<dbReference type="WBParaSite" id="maker-unitig_5051-snap-gene-0.2-mRNA-1">
    <property type="protein sequence ID" value="maker-unitig_5051-snap-gene-0.2-mRNA-1"/>
    <property type="gene ID" value="maker-unitig_5051-snap-gene-0.2"/>
</dbReference>
<dbReference type="SMART" id="SM00312">
    <property type="entry name" value="PX"/>
    <property type="match status" value="1"/>
</dbReference>
<keyword evidence="3" id="KW-1185">Reference proteome</keyword>
<dbReference type="GO" id="GO:0035091">
    <property type="term" value="F:phosphatidylinositol binding"/>
    <property type="evidence" value="ECO:0007669"/>
    <property type="project" value="InterPro"/>
</dbReference>
<dbReference type="InterPro" id="IPR013937">
    <property type="entry name" value="Sorting_nexin_C"/>
</dbReference>
<dbReference type="PANTHER" id="PTHR22775:SF3">
    <property type="entry name" value="SORTING NEXIN-13"/>
    <property type="match status" value="1"/>
</dbReference>
<dbReference type="Pfam" id="PF00787">
    <property type="entry name" value="PX"/>
    <property type="match status" value="1"/>
</dbReference>
<name>A0A1I8FSX9_9PLAT</name>
<dbReference type="InterPro" id="IPR036871">
    <property type="entry name" value="PX_dom_sf"/>
</dbReference>
<reference evidence="4" key="1">
    <citation type="submission" date="2016-11" db="UniProtKB">
        <authorList>
            <consortium name="WormBaseParasite"/>
        </authorList>
    </citation>
    <scope>IDENTIFICATION</scope>
</reference>
<proteinExistence type="predicted"/>
<dbReference type="InterPro" id="IPR001683">
    <property type="entry name" value="PX_dom"/>
</dbReference>
<dbReference type="Pfam" id="PF08628">
    <property type="entry name" value="Nexin_C"/>
    <property type="match status" value="1"/>
</dbReference>
<evidence type="ECO:0000259" key="2">
    <source>
        <dbReference type="PROSITE" id="PS50195"/>
    </source>
</evidence>
<evidence type="ECO:0000256" key="1">
    <source>
        <dbReference type="SAM" id="MobiDB-lite"/>
    </source>
</evidence>
<feature type="region of interest" description="Disordered" evidence="1">
    <location>
        <begin position="585"/>
        <end position="646"/>
    </location>
</feature>
<protein>
    <submittedName>
        <fullName evidence="4">PX domain-containing protein</fullName>
    </submittedName>
</protein>
<evidence type="ECO:0000313" key="3">
    <source>
        <dbReference type="Proteomes" id="UP000095280"/>
    </source>
</evidence>